<dbReference type="PANTHER" id="PTHR23198:SF30">
    <property type="entry name" value="NUCLEOPORIN NUP100_NSP100-RELATED"/>
    <property type="match status" value="1"/>
</dbReference>
<dbReference type="GO" id="GO:0000973">
    <property type="term" value="P:post-transcriptional tethering of RNA polymerase II gene DNA at nuclear periphery"/>
    <property type="evidence" value="ECO:0007669"/>
    <property type="project" value="TreeGrafter"/>
</dbReference>
<keyword evidence="10" id="KW-0906">Nuclear pore complex</keyword>
<evidence type="ECO:0000256" key="8">
    <source>
        <dbReference type="ARBA" id="ARBA00022927"/>
    </source>
</evidence>
<protein>
    <submittedName>
        <fullName evidence="14">Nup116p</fullName>
    </submittedName>
</protein>
<dbReference type="AlphaFoldDB" id="A0A1L4AA56"/>
<organism evidence="14">
    <name type="scientific">Saccharomyces uvarum</name>
    <name type="common">Yeast</name>
    <name type="synonym">Saccharomyces bayanus var. uvarum</name>
    <dbReference type="NCBI Taxonomy" id="230603"/>
    <lineage>
        <taxon>Eukaryota</taxon>
        <taxon>Fungi</taxon>
        <taxon>Dikarya</taxon>
        <taxon>Ascomycota</taxon>
        <taxon>Saccharomycotina</taxon>
        <taxon>Saccharomycetes</taxon>
        <taxon>Saccharomycetales</taxon>
        <taxon>Saccharomycetaceae</taxon>
        <taxon>Saccharomyces</taxon>
    </lineage>
</organism>
<evidence type="ECO:0000256" key="2">
    <source>
        <dbReference type="ARBA" id="ARBA00004567"/>
    </source>
</evidence>
<dbReference type="Pfam" id="PF04096">
    <property type="entry name" value="Nucleoporin2"/>
    <property type="match status" value="1"/>
</dbReference>
<feature type="compositionally biased region" description="Low complexity" evidence="12">
    <location>
        <begin position="15"/>
        <end position="39"/>
    </location>
</feature>
<dbReference type="GO" id="GO:0008139">
    <property type="term" value="F:nuclear localization sequence binding"/>
    <property type="evidence" value="ECO:0007669"/>
    <property type="project" value="TreeGrafter"/>
</dbReference>
<evidence type="ECO:0000256" key="11">
    <source>
        <dbReference type="ARBA" id="ARBA00023242"/>
    </source>
</evidence>
<evidence type="ECO:0000256" key="9">
    <source>
        <dbReference type="ARBA" id="ARBA00023010"/>
    </source>
</evidence>
<feature type="compositionally biased region" description="Low complexity" evidence="12">
    <location>
        <begin position="719"/>
        <end position="744"/>
    </location>
</feature>
<keyword evidence="5" id="KW-0813">Transport</keyword>
<feature type="compositionally biased region" description="Low complexity" evidence="12">
    <location>
        <begin position="424"/>
        <end position="441"/>
    </location>
</feature>
<feature type="compositionally biased region" description="Polar residues" evidence="12">
    <location>
        <begin position="503"/>
        <end position="512"/>
    </location>
</feature>
<keyword evidence="9" id="KW-0811">Translocation</keyword>
<keyword evidence="6" id="KW-0677">Repeat</keyword>
<feature type="domain" description="Peptidase S59" evidence="13">
    <location>
        <begin position="969"/>
        <end position="1111"/>
    </location>
</feature>
<keyword evidence="8" id="KW-0653">Protein transport</keyword>
<dbReference type="GO" id="GO:0031965">
    <property type="term" value="C:nuclear membrane"/>
    <property type="evidence" value="ECO:0007669"/>
    <property type="project" value="UniProtKB-SubCell"/>
</dbReference>
<dbReference type="InterPro" id="IPR036903">
    <property type="entry name" value="Nup98_auto-Pept-S59_dom_sf"/>
</dbReference>
<feature type="compositionally biased region" description="Low complexity" evidence="12">
    <location>
        <begin position="263"/>
        <end position="274"/>
    </location>
</feature>
<dbReference type="EMBL" id="KY095897">
    <property type="protein sequence ID" value="API64830.1"/>
    <property type="molecule type" value="Genomic_DNA"/>
</dbReference>
<reference evidence="14" key="1">
    <citation type="submission" date="2016-11" db="EMBL/GenBank/DDBJ databases">
        <title>MtDNA analysis in Saccharomyces yeasts reveals revisions in 'Yeast genetic code' and suggests the evolutionary history of some species.</title>
        <authorList>
            <person name="Sulo P."/>
            <person name="Szaboova D."/>
            <person name="Szemes T."/>
        </authorList>
    </citation>
    <scope>NUCLEOTIDE SEQUENCE</scope>
    <source>
        <strain evidence="14">CBS 395</strain>
    </source>
</reference>
<feature type="compositionally biased region" description="Polar residues" evidence="12">
    <location>
        <begin position="290"/>
        <end position="304"/>
    </location>
</feature>
<feature type="compositionally biased region" description="Low complexity" evidence="12">
    <location>
        <begin position="366"/>
        <end position="392"/>
    </location>
</feature>
<evidence type="ECO:0000256" key="1">
    <source>
        <dbReference type="ARBA" id="ARBA00004335"/>
    </source>
</evidence>
<dbReference type="GO" id="GO:0006406">
    <property type="term" value="P:mRNA export from nucleus"/>
    <property type="evidence" value="ECO:0007669"/>
    <property type="project" value="UniProtKB-ARBA"/>
</dbReference>
<evidence type="ECO:0000313" key="14">
    <source>
        <dbReference type="EMBL" id="API64830.1"/>
    </source>
</evidence>
<dbReference type="FunFam" id="1.10.10.2360:FF:000001">
    <property type="entry name" value="Nuclear pore complex protein Nup98-Nup96"/>
    <property type="match status" value="1"/>
</dbReference>
<feature type="compositionally biased region" description="Low complexity" evidence="12">
    <location>
        <begin position="333"/>
        <end position="349"/>
    </location>
</feature>
<evidence type="ECO:0000256" key="7">
    <source>
        <dbReference type="ARBA" id="ARBA00022816"/>
    </source>
</evidence>
<dbReference type="SUPFAM" id="SSF82215">
    <property type="entry name" value="C-terminal autoproteolytic domain of nucleoporin nup98"/>
    <property type="match status" value="1"/>
</dbReference>
<dbReference type="EMBL" id="OX365924">
    <property type="protein sequence ID" value="CAI4048352.1"/>
    <property type="molecule type" value="Genomic_DNA"/>
</dbReference>
<feature type="region of interest" description="Disordered" evidence="12">
    <location>
        <begin position="1"/>
        <end position="39"/>
    </location>
</feature>
<dbReference type="PROSITE" id="PS51434">
    <property type="entry name" value="NUP_C"/>
    <property type="match status" value="1"/>
</dbReference>
<dbReference type="GO" id="GO:0044613">
    <property type="term" value="C:nuclear pore central transport channel"/>
    <property type="evidence" value="ECO:0007669"/>
    <property type="project" value="UniProtKB-ARBA"/>
</dbReference>
<dbReference type="InterPro" id="IPR007230">
    <property type="entry name" value="Nup98_auto-Pept-S59_dom"/>
</dbReference>
<feature type="compositionally biased region" description="Polar residues" evidence="12">
    <location>
        <begin position="454"/>
        <end position="478"/>
    </location>
</feature>
<dbReference type="Proteomes" id="UP001162090">
    <property type="component" value="Chromosome 13"/>
</dbReference>
<feature type="region of interest" description="Disordered" evidence="12">
    <location>
        <begin position="52"/>
        <end position="76"/>
    </location>
</feature>
<gene>
    <name evidence="14" type="primary">NUP116</name>
    <name evidence="15" type="synonym">SUVC13G1820</name>
    <name evidence="15" type="ORF">SUVC_13G1820</name>
</gene>
<evidence type="ECO:0000259" key="13">
    <source>
        <dbReference type="PROSITE" id="PS51434"/>
    </source>
</evidence>
<feature type="compositionally biased region" description="Polar residues" evidence="12">
    <location>
        <begin position="404"/>
        <end position="421"/>
    </location>
</feature>
<dbReference type="GO" id="GO:0034398">
    <property type="term" value="P:telomere tethering at nuclear periphery"/>
    <property type="evidence" value="ECO:0007669"/>
    <property type="project" value="TreeGrafter"/>
</dbReference>
<comment type="subcellular location">
    <subcellularLocation>
        <location evidence="1">Nucleus membrane</location>
        <topology evidence="1">Peripheral membrane protein</topology>
        <orientation evidence="1">Cytoplasmic side</orientation>
    </subcellularLocation>
    <subcellularLocation>
        <location evidence="3">Nucleus membrane</location>
        <topology evidence="3">Peripheral membrane protein</topology>
        <orientation evidence="3">Nucleoplasmic side</orientation>
    </subcellularLocation>
    <subcellularLocation>
        <location evidence="2">Nucleus</location>
        <location evidence="2">Nuclear pore complex</location>
    </subcellularLocation>
</comment>
<evidence type="ECO:0000256" key="6">
    <source>
        <dbReference type="ARBA" id="ARBA00022737"/>
    </source>
</evidence>
<feature type="compositionally biased region" description="Low complexity" evidence="12">
    <location>
        <begin position="479"/>
        <end position="499"/>
    </location>
</feature>
<evidence type="ECO:0000313" key="15">
    <source>
        <dbReference type="EMBL" id="CAI4048352.1"/>
    </source>
</evidence>
<feature type="region of interest" description="Disordered" evidence="12">
    <location>
        <begin position="687"/>
        <end position="751"/>
    </location>
</feature>
<dbReference type="Pfam" id="PF13634">
    <property type="entry name" value="Nucleoporin_FG"/>
    <property type="match status" value="5"/>
</dbReference>
<feature type="compositionally biased region" description="Polar residues" evidence="12">
    <location>
        <begin position="319"/>
        <end position="332"/>
    </location>
</feature>
<keyword evidence="7" id="KW-0509">mRNA transport</keyword>
<evidence type="ECO:0000256" key="12">
    <source>
        <dbReference type="SAM" id="MobiDB-lite"/>
    </source>
</evidence>
<dbReference type="GO" id="GO:0003723">
    <property type="term" value="F:RNA binding"/>
    <property type="evidence" value="ECO:0007669"/>
    <property type="project" value="TreeGrafter"/>
</dbReference>
<dbReference type="GO" id="GO:0017056">
    <property type="term" value="F:structural constituent of nuclear pore"/>
    <property type="evidence" value="ECO:0007669"/>
    <property type="project" value="InterPro"/>
</dbReference>
<dbReference type="InterPro" id="IPR025574">
    <property type="entry name" value="Nucleoporin_FG_rpt"/>
</dbReference>
<dbReference type="Gene3D" id="3.30.1610.10">
    <property type="entry name" value="Peptidase S59, nucleoporin"/>
    <property type="match status" value="1"/>
</dbReference>
<evidence type="ECO:0000256" key="3">
    <source>
        <dbReference type="ARBA" id="ARBA00004620"/>
    </source>
</evidence>
<evidence type="ECO:0000256" key="5">
    <source>
        <dbReference type="ARBA" id="ARBA00022448"/>
    </source>
</evidence>
<feature type="compositionally biased region" description="Polar residues" evidence="12">
    <location>
        <begin position="688"/>
        <end position="711"/>
    </location>
</feature>
<name>A0A1L4AA56_SACUV</name>
<keyword evidence="11" id="KW-0539">Nucleus</keyword>
<sequence>MFGVSRGAFPSATTQPFGSAASSFGAQQQQQQQQPAATTSTFALGQQANTSQAPAFGNFGNQTSNSPFGMSGSTAASTAPFGQAQLGSNSNAPGSMFAGMGNNASLSAGSASAVPNSNAGTSVKPFTTYEEKDPTTGVTNVYQSITCMPEYRNFSFEELRFQDYQAGRKFGTGQNASSTTFNNPQATTNTGFGMMGNNNASTATTGGLFGQKPATGMYGAGSGGAYAPAAANTTGMFGSSTSLAGNSSFGANKPATSGGLFGSTANPTNNNNSTGLFGQQNANANANASPFGQQNSFGANNMSNGGAFGQVSRGAFPPQQAQQSTGGLFGQSNTNTNGGAFGQQQNAGNSLFGAKPPSGGLFGQSGNTNTYGVNNNTNSAVSGSLFGQNNQQQGGGGLFGQQQTSNTGGLFGQNNQTQNQAGMFGQQSSSNSFGQPQQQQGGLFGSKPAGGLFGQQQGASTFGPNNTQGNSLFGQSNPQQQTTGGLFGQQNNQPQPQSGGLFGQSNQVQNNNQPFGQNGLQQSQQGSSLFGAKPTGLGTTGLFSNNTANQNGGLAGNTFQQSSGGLFQNKQQPASGGLFGAKPAGSVGGGLFGNNQSANQNNTAPTGSLFGNKPATGSLFGGSNNAAPSTASGGLFGQNNASSTAATSNSTGLFGNKPAGVGASTLGGGLFGNNNNSSMNNGIGSTGLFGNNNSSQPTNGGGLFQNSTGTNIPGGGLFSQSSQPTTQPQNMLQQQQQQRFQQQNSNPYGTNELFSKATVANTVSGPVQPNATKIKADERKKASLSSAYRMVPKTLFTTKLNSNNVVMDKAKTKNDPKLYISLDKKNNQATISNQQEENLDESILKASNLLFNPDKRSFKNLINNKKLLTATEEKKNGLSNSSTSKKSKSSEQGTIPAMVQVVEKETTGSGNSSTLPSKIIEQNNTKSQLRSVDEENKENIVDLKTKSYLEDDKKAIDVGVTEKDASFINEDYYISPSMDTLSSYSLLQLRKVPHLVVGHKNYGKIEFLEPVDLTEVPLTSLGGIIITFEPKACIIYANSSTRPKRGEGINVRAKITCFNCYPVDKSTRKPIKDPKHQLVKRHIERLMRTPNSKFESYDATSGTYVFIVNHAAEYMY</sequence>
<accession>A0A1L4AA56</accession>
<dbReference type="GO" id="GO:0006606">
    <property type="term" value="P:protein import into nucleus"/>
    <property type="evidence" value="ECO:0007669"/>
    <property type="project" value="UniProtKB-ARBA"/>
</dbReference>
<feature type="region of interest" description="Disordered" evidence="12">
    <location>
        <begin position="260"/>
        <end position="534"/>
    </location>
</feature>
<dbReference type="InterPro" id="IPR037665">
    <property type="entry name" value="Nucleoporin_S59-like"/>
</dbReference>
<feature type="region of interest" description="Disordered" evidence="12">
    <location>
        <begin position="873"/>
        <end position="926"/>
    </location>
</feature>
<dbReference type="PANTHER" id="PTHR23198">
    <property type="entry name" value="NUCLEOPORIN"/>
    <property type="match status" value="1"/>
</dbReference>
<dbReference type="FunFam" id="3.30.1610.10:FF:000003">
    <property type="entry name" value="Nucleoporin SONB, putative"/>
    <property type="match status" value="1"/>
</dbReference>
<proteinExistence type="inferred from homology"/>
<evidence type="ECO:0000256" key="10">
    <source>
        <dbReference type="ARBA" id="ARBA00023132"/>
    </source>
</evidence>
<dbReference type="GO" id="GO:0044614">
    <property type="term" value="C:nuclear pore cytoplasmic filaments"/>
    <property type="evidence" value="ECO:0007669"/>
    <property type="project" value="TreeGrafter"/>
</dbReference>
<comment type="similarity">
    <text evidence="4">Belongs to the nucleoporin GLFG family.</text>
</comment>
<dbReference type="Gene3D" id="1.10.10.2360">
    <property type="match status" value="1"/>
</dbReference>
<feature type="compositionally biased region" description="Polar residues" evidence="12">
    <location>
        <begin position="907"/>
        <end position="926"/>
    </location>
</feature>
<feature type="compositionally biased region" description="Low complexity" evidence="12">
    <location>
        <begin position="513"/>
        <end position="531"/>
    </location>
</feature>
<evidence type="ECO:0000256" key="4">
    <source>
        <dbReference type="ARBA" id="ARBA00008926"/>
    </source>
</evidence>
<reference evidence="15" key="2">
    <citation type="submission" date="2022-10" db="EMBL/GenBank/DDBJ databases">
        <authorList>
            <person name="Byrne P K."/>
        </authorList>
    </citation>
    <scope>NUCLEOTIDE SEQUENCE</scope>
    <source>
        <strain evidence="15">CBS7001</strain>
    </source>
</reference>